<keyword evidence="4" id="KW-1185">Reference proteome</keyword>
<feature type="compositionally biased region" description="Basic and acidic residues" evidence="1">
    <location>
        <begin position="85"/>
        <end position="96"/>
    </location>
</feature>
<proteinExistence type="predicted"/>
<evidence type="ECO:0000256" key="1">
    <source>
        <dbReference type="SAM" id="MobiDB-lite"/>
    </source>
</evidence>
<evidence type="ECO:0000313" key="3">
    <source>
        <dbReference type="EMBL" id="RAU81543.1"/>
    </source>
</evidence>
<sequence>MKKTLDILKTGIALAFVATISFGCDANPETAAEVEAGGASEAIVAGDSSAANLNNPRPAPIGDTSVTGEQADQFGDNLSPNQNQDARDMNDLERQRQGKKPLNNNQ</sequence>
<keyword evidence="2" id="KW-0732">Signal</keyword>
<organism evidence="3 4">
    <name type="scientific">Pontibacter arcticus</name>
    <dbReference type="NCBI Taxonomy" id="2080288"/>
    <lineage>
        <taxon>Bacteria</taxon>
        <taxon>Pseudomonadati</taxon>
        <taxon>Bacteroidota</taxon>
        <taxon>Cytophagia</taxon>
        <taxon>Cytophagales</taxon>
        <taxon>Hymenobacteraceae</taxon>
        <taxon>Pontibacter</taxon>
    </lineage>
</organism>
<accession>A0A364RB73</accession>
<dbReference type="EMBL" id="QMDV01000005">
    <property type="protein sequence ID" value="RAU81543.1"/>
    <property type="molecule type" value="Genomic_DNA"/>
</dbReference>
<dbReference type="Proteomes" id="UP000251692">
    <property type="component" value="Unassembled WGS sequence"/>
</dbReference>
<feature type="compositionally biased region" description="Polar residues" evidence="1">
    <location>
        <begin position="64"/>
        <end position="84"/>
    </location>
</feature>
<evidence type="ECO:0008006" key="5">
    <source>
        <dbReference type="Google" id="ProtNLM"/>
    </source>
</evidence>
<feature type="signal peptide" evidence="2">
    <location>
        <begin position="1"/>
        <end position="26"/>
    </location>
</feature>
<feature type="region of interest" description="Disordered" evidence="1">
    <location>
        <begin position="48"/>
        <end position="106"/>
    </location>
</feature>
<reference evidence="3 4" key="2">
    <citation type="submission" date="2018-07" db="EMBL/GenBank/DDBJ databases">
        <title>Pontibacter sp. 2b14 genomic sequence and assembly.</title>
        <authorList>
            <person name="Du Z.-J."/>
        </authorList>
    </citation>
    <scope>NUCLEOTIDE SEQUENCE [LARGE SCALE GENOMIC DNA]</scope>
    <source>
        <strain evidence="3 4">2b14</strain>
    </source>
</reference>
<reference evidence="3 4" key="1">
    <citation type="submission" date="2018-06" db="EMBL/GenBank/DDBJ databases">
        <authorList>
            <person name="Liu Z.-W."/>
        </authorList>
    </citation>
    <scope>NUCLEOTIDE SEQUENCE [LARGE SCALE GENOMIC DNA]</scope>
    <source>
        <strain evidence="3 4">2b14</strain>
    </source>
</reference>
<protein>
    <recommendedName>
        <fullName evidence="5">Lipoprotein</fullName>
    </recommendedName>
</protein>
<dbReference type="RefSeq" id="WP_112306833.1">
    <property type="nucleotide sequence ID" value="NZ_QMDV01000005.1"/>
</dbReference>
<evidence type="ECO:0000313" key="4">
    <source>
        <dbReference type="Proteomes" id="UP000251692"/>
    </source>
</evidence>
<dbReference type="OrthoDB" id="853098at2"/>
<evidence type="ECO:0000256" key="2">
    <source>
        <dbReference type="SAM" id="SignalP"/>
    </source>
</evidence>
<feature type="chain" id="PRO_5016792765" description="Lipoprotein" evidence="2">
    <location>
        <begin position="27"/>
        <end position="106"/>
    </location>
</feature>
<dbReference type="PROSITE" id="PS51257">
    <property type="entry name" value="PROKAR_LIPOPROTEIN"/>
    <property type="match status" value="1"/>
</dbReference>
<dbReference type="AlphaFoldDB" id="A0A364RB73"/>
<comment type="caution">
    <text evidence="3">The sequence shown here is derived from an EMBL/GenBank/DDBJ whole genome shotgun (WGS) entry which is preliminary data.</text>
</comment>
<gene>
    <name evidence="3" type="ORF">DP923_15685</name>
</gene>
<name>A0A364RB73_9BACT</name>